<comment type="function">
    <text evidence="6">RNA helicase.</text>
</comment>
<evidence type="ECO:0000256" key="3">
    <source>
        <dbReference type="ARBA" id="ARBA00022806"/>
    </source>
</evidence>
<evidence type="ECO:0000256" key="7">
    <source>
        <dbReference type="SAM" id="MobiDB-lite"/>
    </source>
</evidence>
<accession>V6TJ62</accession>
<dbReference type="GO" id="GO:0003723">
    <property type="term" value="F:RNA binding"/>
    <property type="evidence" value="ECO:0007669"/>
    <property type="project" value="UniProtKB-UniRule"/>
</dbReference>
<comment type="domain">
    <text evidence="6">The Q motif is unique to and characteristic of the DEAD box family of RNA helicases and controls ATP binding and hydrolysis.</text>
</comment>
<feature type="compositionally biased region" description="Polar residues" evidence="7">
    <location>
        <begin position="741"/>
        <end position="764"/>
    </location>
</feature>
<evidence type="ECO:0000313" key="11">
    <source>
        <dbReference type="Proteomes" id="UP000018320"/>
    </source>
</evidence>
<dbReference type="VEuPathDB" id="GiardiaDB:GL50803_0013220"/>
<evidence type="ECO:0000256" key="4">
    <source>
        <dbReference type="ARBA" id="ARBA00022840"/>
    </source>
</evidence>
<dbReference type="Pfam" id="PF00270">
    <property type="entry name" value="DEAD"/>
    <property type="match status" value="1"/>
</dbReference>
<keyword evidence="4 6" id="KW-0067">ATP-binding</keyword>
<dbReference type="Gene3D" id="3.40.50.300">
    <property type="entry name" value="P-loop containing nucleotide triphosphate hydrolases"/>
    <property type="match status" value="2"/>
</dbReference>
<dbReference type="VEuPathDB" id="GiardiaDB:GL50581_4481"/>
<keyword evidence="5 6" id="KW-0694">RNA-binding</keyword>
<feature type="region of interest" description="Disordered" evidence="7">
    <location>
        <begin position="331"/>
        <end position="354"/>
    </location>
</feature>
<evidence type="ECO:0000313" key="10">
    <source>
        <dbReference type="EMBL" id="ESU38347.1"/>
    </source>
</evidence>
<dbReference type="InterPro" id="IPR044742">
    <property type="entry name" value="DEAD/DEAH_RhlB"/>
</dbReference>
<dbReference type="SUPFAM" id="SSF52540">
    <property type="entry name" value="P-loop containing nucleoside triphosphate hydrolases"/>
    <property type="match status" value="1"/>
</dbReference>
<keyword evidence="3 6" id="KW-0347">Helicase</keyword>
<dbReference type="CDD" id="cd00268">
    <property type="entry name" value="DEADc"/>
    <property type="match status" value="1"/>
</dbReference>
<dbReference type="GO" id="GO:0005524">
    <property type="term" value="F:ATP binding"/>
    <property type="evidence" value="ECO:0007669"/>
    <property type="project" value="UniProtKB-UniRule"/>
</dbReference>
<dbReference type="GO" id="GO:0003724">
    <property type="term" value="F:RNA helicase activity"/>
    <property type="evidence" value="ECO:0007669"/>
    <property type="project" value="UniProtKB-EC"/>
</dbReference>
<evidence type="ECO:0000256" key="5">
    <source>
        <dbReference type="ARBA" id="ARBA00022884"/>
    </source>
</evidence>
<dbReference type="VEuPathDB" id="GiardiaDB:DHA2_13220"/>
<evidence type="ECO:0000256" key="2">
    <source>
        <dbReference type="ARBA" id="ARBA00022801"/>
    </source>
</evidence>
<reference evidence="10 11" key="2">
    <citation type="journal article" date="2013" name="Genome Biol. Evol.">
        <title>Genome sequencing of Giardia lamblia genotypes A2 and B isolates (DH and GS) and comparative analysis with the genomes of genotypes A1 and E (WB and Pig).</title>
        <authorList>
            <person name="Adam R.D."/>
            <person name="Dahlstrom E.W."/>
            <person name="Martens C.A."/>
            <person name="Bruno D.P."/>
            <person name="Barbian K.D."/>
            <person name="Ricklefs S.M."/>
            <person name="Hernandez M.M."/>
            <person name="Narla N.P."/>
            <person name="Patel R.B."/>
            <person name="Porcella S.F."/>
            <person name="Nash T.E."/>
        </authorList>
    </citation>
    <scope>NUCLEOTIDE SEQUENCE [LARGE SCALE GENOMIC DNA]</scope>
    <source>
        <strain evidence="10 11">DH</strain>
    </source>
</reference>
<reference evidence="11" key="1">
    <citation type="submission" date="2012-02" db="EMBL/GenBank/DDBJ databases">
        <title>Genome sequencing of Giardia lamblia Genotypes A2 and B isolates (DH and GS) and comparative analysis with the genomes of Genotypes A1 and E (WB and Pig).</title>
        <authorList>
            <person name="Adam R."/>
            <person name="Dahlstrom E."/>
            <person name="Martens C."/>
            <person name="Bruno D."/>
            <person name="Barbian K."/>
            <person name="Porcella S.F."/>
            <person name="Nash T."/>
        </authorList>
    </citation>
    <scope>NUCLEOTIDE SEQUENCE</scope>
    <source>
        <strain evidence="11">DH</strain>
    </source>
</reference>
<organism evidence="10 11">
    <name type="scientific">Giardia intestinalis</name>
    <name type="common">Giardia lamblia</name>
    <dbReference type="NCBI Taxonomy" id="5741"/>
    <lineage>
        <taxon>Eukaryota</taxon>
        <taxon>Metamonada</taxon>
        <taxon>Diplomonadida</taxon>
        <taxon>Hexamitidae</taxon>
        <taxon>Giardiinae</taxon>
        <taxon>Giardia</taxon>
    </lineage>
</organism>
<feature type="compositionally biased region" description="Polar residues" evidence="7">
    <location>
        <begin position="642"/>
        <end position="653"/>
    </location>
</feature>
<feature type="region of interest" description="Disordered" evidence="7">
    <location>
        <begin position="711"/>
        <end position="764"/>
    </location>
</feature>
<gene>
    <name evidence="10" type="ORF">DHA2_13220</name>
</gene>
<proteinExistence type="inferred from homology"/>
<comment type="similarity">
    <text evidence="6">Belongs to the DEAD box helicase family.</text>
</comment>
<dbReference type="PROSITE" id="PS51194">
    <property type="entry name" value="HELICASE_CTER"/>
    <property type="match status" value="1"/>
</dbReference>
<dbReference type="GO" id="GO:0016787">
    <property type="term" value="F:hydrolase activity"/>
    <property type="evidence" value="ECO:0007669"/>
    <property type="project" value="UniProtKB-KW"/>
</dbReference>
<dbReference type="InterPro" id="IPR014001">
    <property type="entry name" value="Helicase_ATP-bd"/>
</dbReference>
<keyword evidence="2 6" id="KW-0378">Hydrolase</keyword>
<evidence type="ECO:0000256" key="6">
    <source>
        <dbReference type="RuleBase" id="RU365068"/>
    </source>
</evidence>
<dbReference type="EMBL" id="AHGT01000014">
    <property type="protein sequence ID" value="ESU38347.1"/>
    <property type="molecule type" value="Genomic_DNA"/>
</dbReference>
<dbReference type="Proteomes" id="UP000018320">
    <property type="component" value="Unassembled WGS sequence"/>
</dbReference>
<name>V6TJ62_GIAIN</name>
<evidence type="ECO:0000259" key="8">
    <source>
        <dbReference type="PROSITE" id="PS51192"/>
    </source>
</evidence>
<dbReference type="InterPro" id="IPR011545">
    <property type="entry name" value="DEAD/DEAH_box_helicase_dom"/>
</dbReference>
<comment type="caution">
    <text evidence="10">The sequence shown here is derived from an EMBL/GenBank/DDBJ whole genome shotgun (WGS) entry which is preliminary data.</text>
</comment>
<dbReference type="SMART" id="SM00487">
    <property type="entry name" value="DEXDc"/>
    <property type="match status" value="1"/>
</dbReference>
<keyword evidence="1 6" id="KW-0547">Nucleotide-binding</keyword>
<evidence type="ECO:0000259" key="9">
    <source>
        <dbReference type="PROSITE" id="PS51194"/>
    </source>
</evidence>
<feature type="domain" description="Helicase C-terminal" evidence="9">
    <location>
        <begin position="436"/>
        <end position="591"/>
    </location>
</feature>
<feature type="domain" description="Helicase ATP-binding" evidence="8">
    <location>
        <begin position="143"/>
        <end position="336"/>
    </location>
</feature>
<dbReference type="SMART" id="SM00490">
    <property type="entry name" value="HELICc"/>
    <property type="match status" value="1"/>
</dbReference>
<evidence type="ECO:0000256" key="1">
    <source>
        <dbReference type="ARBA" id="ARBA00022741"/>
    </source>
</evidence>
<dbReference type="PANTHER" id="PTHR24031">
    <property type="entry name" value="RNA HELICASE"/>
    <property type="match status" value="1"/>
</dbReference>
<protein>
    <recommendedName>
        <fullName evidence="6">ATP-dependent RNA helicase</fullName>
        <ecNumber evidence="6">3.6.4.13</ecNumber>
    </recommendedName>
</protein>
<dbReference type="VEuPathDB" id="GiardiaDB:QR46_0919"/>
<feature type="region of interest" description="Disordered" evidence="7">
    <location>
        <begin position="620"/>
        <end position="653"/>
    </location>
</feature>
<sequence>MVRDGINSMRPVATSILHRAKWRPDPSLKLQNGDIHSGLVSLETISHKELFQQNLFDKAKSSPQKASSAESSEDSNAFQSFPEDELNVMADHSYKQEFVDEICSLADVEGIDEWVRLGLHPVLCKYLVRAGYTKPRAIQTQTIRAALHNKSLVIAAETGSGKTLAYLLPALHKAFTLVTNALKRPDQAQRRALQTLIIAPTRELATQINTVMTTIFGDIQKCFRIMYTIVGGISPQKQERFIRERPLILVGTPGRLYDISRSNAFFADTSLIDRLVIDESDKMLQKGRFHELIDLCSSLTSTVVDGCTAKVTISSATMSLPSLLRERNIKFSEPDEETGQPSNQGRTWKEKKWGSRKDNKFDRAIRSSKKALVLEIADNASVTESQRQIYMSWLKVLSNLGFSGSKLVIVDISPDCIVNKAVFELWNHVFDEAEKSVLMAYLVIRYRYPTIIFVKTIDQAKNFTTIFQLLGIPAWCVHASMPQRQRYKNVDRLRDRDDTVLITTDVCARGLDIPHVSLVIQHSAPDSTSSHIHRVGRAARVESGADQKHVGMAVSLISPADNSRFVQIASVCGYTQKTMPPAIDIQSDILKSIKHIWLAASKAADALVENQSFMRRQSYKRRDEKNFNSSSDESDEDFREFTNNPEAQAVSQELSEQIKISRARLESLLSKPLKPLSKLRRPPMHLVGTATKVKEDVADLLTEHPRELKLGGSSGISLDRSEKRAVSSKVSSQDIPKKTSGVVSNVARTNKSTKGSNSRRAIKL</sequence>
<dbReference type="PROSITE" id="PS51192">
    <property type="entry name" value="HELICASE_ATP_BIND_1"/>
    <property type="match status" value="1"/>
</dbReference>
<dbReference type="CDD" id="cd18787">
    <property type="entry name" value="SF2_C_DEAD"/>
    <property type="match status" value="1"/>
</dbReference>
<dbReference type="EC" id="3.6.4.13" evidence="6"/>
<dbReference type="InterPro" id="IPR001650">
    <property type="entry name" value="Helicase_C-like"/>
</dbReference>
<dbReference type="AlphaFoldDB" id="V6TJ62"/>
<dbReference type="Pfam" id="PF00271">
    <property type="entry name" value="Helicase_C"/>
    <property type="match status" value="1"/>
</dbReference>
<dbReference type="InterPro" id="IPR027417">
    <property type="entry name" value="P-loop_NTPase"/>
</dbReference>
<comment type="catalytic activity">
    <reaction evidence="6">
        <text>ATP + H2O = ADP + phosphate + H(+)</text>
        <dbReference type="Rhea" id="RHEA:13065"/>
        <dbReference type="ChEBI" id="CHEBI:15377"/>
        <dbReference type="ChEBI" id="CHEBI:15378"/>
        <dbReference type="ChEBI" id="CHEBI:30616"/>
        <dbReference type="ChEBI" id="CHEBI:43474"/>
        <dbReference type="ChEBI" id="CHEBI:456216"/>
        <dbReference type="EC" id="3.6.4.13"/>
    </reaction>
</comment>